<evidence type="ECO:0008006" key="6">
    <source>
        <dbReference type="Google" id="ProtNLM"/>
    </source>
</evidence>
<organism evidence="4 5">
    <name type="scientific">Xylophilus ampelinus</name>
    <dbReference type="NCBI Taxonomy" id="54067"/>
    <lineage>
        <taxon>Bacteria</taxon>
        <taxon>Pseudomonadati</taxon>
        <taxon>Pseudomonadota</taxon>
        <taxon>Betaproteobacteria</taxon>
        <taxon>Burkholderiales</taxon>
        <taxon>Xylophilus</taxon>
    </lineage>
</organism>
<proteinExistence type="predicted"/>
<dbReference type="AlphaFoldDB" id="A0A318SQ46"/>
<protein>
    <recommendedName>
        <fullName evidence="6">Tetratricopeptide repeat protein</fullName>
    </recommendedName>
</protein>
<evidence type="ECO:0000256" key="2">
    <source>
        <dbReference type="SAM" id="Phobius"/>
    </source>
</evidence>
<feature type="compositionally biased region" description="Low complexity" evidence="1">
    <location>
        <begin position="171"/>
        <end position="191"/>
    </location>
</feature>
<evidence type="ECO:0000256" key="1">
    <source>
        <dbReference type="SAM" id="MobiDB-lite"/>
    </source>
</evidence>
<evidence type="ECO:0000256" key="3">
    <source>
        <dbReference type="SAM" id="SignalP"/>
    </source>
</evidence>
<feature type="signal peptide" evidence="3">
    <location>
        <begin position="1"/>
        <end position="21"/>
    </location>
</feature>
<evidence type="ECO:0000313" key="5">
    <source>
        <dbReference type="Proteomes" id="UP000247540"/>
    </source>
</evidence>
<feature type="region of interest" description="Disordered" evidence="1">
    <location>
        <begin position="675"/>
        <end position="705"/>
    </location>
</feature>
<sequence length="730" mass="76503">MTSSKTAFGIALLAAASAGHALSLGSPQGAAVVGHPLQLTFDLTLDGPSDGGSSCAHAELFYGETRVDPSRVQIATLPGAQPSQVRIQLASAIAVNEPVVSVNLRAGCGQGLARRYVLLASPPTAQADPAPAIVLPGRPVAEPPRRGDGTALPPIASADKGSASRTPPPSASGRSAPAASTARPAAASRPTAPRRPDAAPARKAPAPGVPRLELQSPTEWLEEHDLPLRPSFDMIAPAATVTPEQRAMAAAAWRRLFAEASPETTAPAEAEQNRNAQTLQDQVKTLQDNAARDRAREAEWQARVDEAERERQHYLWGALGALALLVAALVFFLFGRGGNRDASGAVWWRPRQPEGSAPVAPFFQDSVLEPIPVVAPPAPVARPAAAPVARAPQDLPQRAAPVAPAPAAASVVAAEIVPAQPIFDAAPAATGSSSAAAAAAAHGLRQLDTDALLDVQQNAEFYVSLGQYEQAIALLESYIAAHPGVNPAVYLDLLKILHTLSLTDAYRKLRDEFNASFNADVPVFAGFLKSRRRLEEYPEALARIEVHWEHEDILDVLEDYLFRKPGHLPAAPFELEAYRELLLLHAVARIAIQRDPTSRQGGKARGASVVTGGAGAAASGVSSAGISAASLESELAPASPPDTPPSDALNDYRPSFSLEELRKDQDVEGIGLEPLIGFDMPAEPPSAPDARAAAVPAGFGPAPRTDDNLIDFDLLDLEALDKGRAPESDS</sequence>
<name>A0A318SQ46_9BURK</name>
<feature type="compositionally biased region" description="Low complexity" evidence="1">
    <location>
        <begin position="688"/>
        <end position="703"/>
    </location>
</feature>
<keyword evidence="2" id="KW-0472">Membrane</keyword>
<feature type="region of interest" description="Disordered" evidence="1">
    <location>
        <begin position="632"/>
        <end position="652"/>
    </location>
</feature>
<gene>
    <name evidence="4" type="ORF">DFQ15_102162</name>
</gene>
<reference evidence="4 5" key="1">
    <citation type="submission" date="2018-06" db="EMBL/GenBank/DDBJ databases">
        <title>Genomic Encyclopedia of Type Strains, Phase III (KMG-III): the genomes of soil and plant-associated and newly described type strains.</title>
        <authorList>
            <person name="Whitman W."/>
        </authorList>
    </citation>
    <scope>NUCLEOTIDE SEQUENCE [LARGE SCALE GENOMIC DNA]</scope>
    <source>
        <strain evidence="4 5">CECT 7646</strain>
    </source>
</reference>
<keyword evidence="5" id="KW-1185">Reference proteome</keyword>
<dbReference type="OrthoDB" id="9180424at2"/>
<accession>A0A318SQ46</accession>
<comment type="caution">
    <text evidence="4">The sequence shown here is derived from an EMBL/GenBank/DDBJ whole genome shotgun (WGS) entry which is preliminary data.</text>
</comment>
<keyword evidence="2" id="KW-0812">Transmembrane</keyword>
<feature type="region of interest" description="Disordered" evidence="1">
    <location>
        <begin position="260"/>
        <end position="279"/>
    </location>
</feature>
<feature type="chain" id="PRO_5016256285" description="Tetratricopeptide repeat protein" evidence="3">
    <location>
        <begin position="22"/>
        <end position="730"/>
    </location>
</feature>
<dbReference type="Proteomes" id="UP000247540">
    <property type="component" value="Unassembled WGS sequence"/>
</dbReference>
<feature type="region of interest" description="Disordered" evidence="1">
    <location>
        <begin position="127"/>
        <end position="217"/>
    </location>
</feature>
<feature type="transmembrane region" description="Helical" evidence="2">
    <location>
        <begin position="314"/>
        <end position="334"/>
    </location>
</feature>
<keyword evidence="3" id="KW-0732">Signal</keyword>
<dbReference type="EMBL" id="QJTC01000002">
    <property type="protein sequence ID" value="PYE79429.1"/>
    <property type="molecule type" value="Genomic_DNA"/>
</dbReference>
<feature type="compositionally biased region" description="Low complexity" evidence="1">
    <location>
        <begin position="260"/>
        <end position="270"/>
    </location>
</feature>
<keyword evidence="2" id="KW-1133">Transmembrane helix</keyword>
<dbReference type="RefSeq" id="WP_146228622.1">
    <property type="nucleotide sequence ID" value="NZ_JAMOFZ010000001.1"/>
</dbReference>
<evidence type="ECO:0000313" key="4">
    <source>
        <dbReference type="EMBL" id="PYE79429.1"/>
    </source>
</evidence>